<dbReference type="Pfam" id="PF01476">
    <property type="entry name" value="LysM"/>
    <property type="match status" value="1"/>
</dbReference>
<comment type="caution">
    <text evidence="3">The sequence shown here is derived from an EMBL/GenBank/DDBJ whole genome shotgun (WGS) entry which is preliminary data.</text>
</comment>
<dbReference type="EMBL" id="MU805947">
    <property type="protein sequence ID" value="KAJ3844747.1"/>
    <property type="molecule type" value="Genomic_DNA"/>
</dbReference>
<feature type="domain" description="LysM" evidence="2">
    <location>
        <begin position="151"/>
        <end position="201"/>
    </location>
</feature>
<accession>A0AA38PKR2</accession>
<dbReference type="Proteomes" id="UP001163846">
    <property type="component" value="Unassembled WGS sequence"/>
</dbReference>
<evidence type="ECO:0000256" key="1">
    <source>
        <dbReference type="SAM" id="MobiDB-lite"/>
    </source>
</evidence>
<evidence type="ECO:0000313" key="4">
    <source>
        <dbReference type="Proteomes" id="UP001163846"/>
    </source>
</evidence>
<protein>
    <recommendedName>
        <fullName evidence="2">LysM domain-containing protein</fullName>
    </recommendedName>
</protein>
<feature type="compositionally biased region" description="Polar residues" evidence="1">
    <location>
        <begin position="121"/>
        <end position="132"/>
    </location>
</feature>
<dbReference type="AlphaFoldDB" id="A0AA38PKR2"/>
<feature type="region of interest" description="Disordered" evidence="1">
    <location>
        <begin position="88"/>
        <end position="132"/>
    </location>
</feature>
<dbReference type="CDD" id="cd00118">
    <property type="entry name" value="LysM"/>
    <property type="match status" value="1"/>
</dbReference>
<gene>
    <name evidence="3" type="ORF">F5878DRAFT_648744</name>
</gene>
<name>A0AA38PKR2_9AGAR</name>
<dbReference type="InterPro" id="IPR036779">
    <property type="entry name" value="LysM_dom_sf"/>
</dbReference>
<dbReference type="InterPro" id="IPR018392">
    <property type="entry name" value="LysM"/>
</dbReference>
<dbReference type="SUPFAM" id="SSF54106">
    <property type="entry name" value="LysM domain"/>
    <property type="match status" value="1"/>
</dbReference>
<feature type="compositionally biased region" description="Acidic residues" evidence="1">
    <location>
        <begin position="91"/>
        <end position="100"/>
    </location>
</feature>
<organism evidence="3 4">
    <name type="scientific">Lentinula raphanica</name>
    <dbReference type="NCBI Taxonomy" id="153919"/>
    <lineage>
        <taxon>Eukaryota</taxon>
        <taxon>Fungi</taxon>
        <taxon>Dikarya</taxon>
        <taxon>Basidiomycota</taxon>
        <taxon>Agaricomycotina</taxon>
        <taxon>Agaricomycetes</taxon>
        <taxon>Agaricomycetidae</taxon>
        <taxon>Agaricales</taxon>
        <taxon>Marasmiineae</taxon>
        <taxon>Omphalotaceae</taxon>
        <taxon>Lentinula</taxon>
    </lineage>
</organism>
<evidence type="ECO:0000313" key="3">
    <source>
        <dbReference type="EMBL" id="KAJ3844747.1"/>
    </source>
</evidence>
<dbReference type="Gene3D" id="3.10.350.10">
    <property type="entry name" value="LysM domain"/>
    <property type="match status" value="1"/>
</dbReference>
<evidence type="ECO:0000259" key="2">
    <source>
        <dbReference type="PROSITE" id="PS51782"/>
    </source>
</evidence>
<proteinExistence type="predicted"/>
<reference evidence="3" key="1">
    <citation type="submission" date="2022-08" db="EMBL/GenBank/DDBJ databases">
        <authorList>
            <consortium name="DOE Joint Genome Institute"/>
            <person name="Min B."/>
            <person name="Riley R."/>
            <person name="Sierra-Patev S."/>
            <person name="Naranjo-Ortiz M."/>
            <person name="Looney B."/>
            <person name="Konkel Z."/>
            <person name="Slot J.C."/>
            <person name="Sakamoto Y."/>
            <person name="Steenwyk J.L."/>
            <person name="Rokas A."/>
            <person name="Carro J."/>
            <person name="Camarero S."/>
            <person name="Ferreira P."/>
            <person name="Molpeceres G."/>
            <person name="Ruiz-Duenas F.J."/>
            <person name="Serrano A."/>
            <person name="Henrissat B."/>
            <person name="Drula E."/>
            <person name="Hughes K.W."/>
            <person name="Mata J.L."/>
            <person name="Ishikawa N.K."/>
            <person name="Vargas-Isla R."/>
            <person name="Ushijima S."/>
            <person name="Smith C.A."/>
            <person name="Ahrendt S."/>
            <person name="Andreopoulos W."/>
            <person name="He G."/>
            <person name="Labutti K."/>
            <person name="Lipzen A."/>
            <person name="Ng V."/>
            <person name="Sandor L."/>
            <person name="Barry K."/>
            <person name="Martinez A.T."/>
            <person name="Xiao Y."/>
            <person name="Gibbons J.G."/>
            <person name="Terashima K."/>
            <person name="Hibbett D.S."/>
            <person name="Grigoriev I.V."/>
        </authorList>
    </citation>
    <scope>NUCLEOTIDE SEQUENCE</scope>
    <source>
        <strain evidence="3">TFB9207</strain>
    </source>
</reference>
<sequence length="333" mass="37189">MDLNVLLCLACSSSLPPRSHSKLYMTQCCDKPICDSCISANPRLARYNPCLACLGGVQAVGSRRTFDGKSVPLEKLNIDGAVRDEDTFVLGDDDDDEDLQEQQVPPPPYIERSSSQSYSSAQEANEQCTTSSQVELSANVKMDSDVPNHSLEYHIRRGDTVHGIALRFGVDGRELCRLNKLPPSTLSTTPHLLHTRTVLTLPASARLKDKTGQSLLSSIQPDEERCRAVRRIRQRAEKRLQTVTKEIDWRVAKAYIAIAEQEGTEGYRASYDLKHKELDAGPASRKTPGPGSQVSDLELMALDKYFDDDEWESLERREGRFCQLSRLPTFSKS</sequence>
<keyword evidence="4" id="KW-1185">Reference proteome</keyword>
<dbReference type="PROSITE" id="PS51782">
    <property type="entry name" value="LYSM"/>
    <property type="match status" value="1"/>
</dbReference>